<dbReference type="PANTHER" id="PTHR44068:SF1">
    <property type="entry name" value="HYPOTHETICAL LOC100005854"/>
    <property type="match status" value="1"/>
</dbReference>
<dbReference type="Pfam" id="PF08241">
    <property type="entry name" value="Methyltransf_11"/>
    <property type="match status" value="1"/>
</dbReference>
<dbReference type="InterPro" id="IPR013216">
    <property type="entry name" value="Methyltransf_11"/>
</dbReference>
<dbReference type="RefSeq" id="WP_308480097.1">
    <property type="nucleotide sequence ID" value="NZ_OY726397.1"/>
</dbReference>
<dbReference type="NCBIfam" id="NF045823">
    <property type="entry name" value="PthPhpthDimycoMt"/>
    <property type="match status" value="1"/>
</dbReference>
<dbReference type="InterPro" id="IPR054877">
    <property type="entry name" value="PthPhpthDimycoMt"/>
</dbReference>
<dbReference type="Proteomes" id="UP001190465">
    <property type="component" value="Chromosome"/>
</dbReference>
<reference evidence="4 5" key="1">
    <citation type="submission" date="2023-08" db="EMBL/GenBank/DDBJ databases">
        <authorList>
            <person name="Folkvardsen B D."/>
            <person name="Norman A."/>
        </authorList>
    </citation>
    <scope>NUCLEOTIDE SEQUENCE [LARGE SCALE GENOMIC DNA]</scope>
    <source>
        <strain evidence="4 5">Mu0053</strain>
    </source>
</reference>
<dbReference type="InterPro" id="IPR029063">
    <property type="entry name" value="SAM-dependent_MTases_sf"/>
</dbReference>
<dbReference type="GO" id="GO:0008168">
    <property type="term" value="F:methyltransferase activity"/>
    <property type="evidence" value="ECO:0007669"/>
    <property type="project" value="UniProtKB-KW"/>
</dbReference>
<dbReference type="GO" id="GO:0032259">
    <property type="term" value="P:methylation"/>
    <property type="evidence" value="ECO:0007669"/>
    <property type="project" value="UniProtKB-KW"/>
</dbReference>
<evidence type="ECO:0000313" key="4">
    <source>
        <dbReference type="EMBL" id="CAJ1510878.1"/>
    </source>
</evidence>
<dbReference type="SUPFAM" id="SSF53335">
    <property type="entry name" value="S-adenosyl-L-methionine-dependent methyltransferases"/>
    <property type="match status" value="1"/>
</dbReference>
<evidence type="ECO:0000259" key="3">
    <source>
        <dbReference type="Pfam" id="PF08241"/>
    </source>
</evidence>
<evidence type="ECO:0000313" key="5">
    <source>
        <dbReference type="Proteomes" id="UP001190465"/>
    </source>
</evidence>
<dbReference type="EC" id="2.1.-.-" evidence="4"/>
<accession>A0ABN9NRT8</accession>
<gene>
    <name evidence="4" type="ORF">MU0053_004831</name>
</gene>
<dbReference type="Gene3D" id="3.40.50.150">
    <property type="entry name" value="Vaccinia Virus protein VP39"/>
    <property type="match status" value="1"/>
</dbReference>
<dbReference type="NCBIfam" id="NF045825">
    <property type="entry name" value="FAmtase_mtf2"/>
    <property type="match status" value="1"/>
</dbReference>
<keyword evidence="1 4" id="KW-0489">Methyltransferase</keyword>
<name>A0ABN9NRT8_9MYCO</name>
<dbReference type="InterPro" id="IPR050447">
    <property type="entry name" value="Erg6_SMT_methyltransf"/>
</dbReference>
<dbReference type="CDD" id="cd02440">
    <property type="entry name" value="AdoMet_MTases"/>
    <property type="match status" value="1"/>
</dbReference>
<dbReference type="InterPro" id="IPR054916">
    <property type="entry name" value="FAmtase_mtf2"/>
</dbReference>
<keyword evidence="5" id="KW-1185">Reference proteome</keyword>
<feature type="domain" description="Methyltransferase type 11" evidence="3">
    <location>
        <begin position="90"/>
        <end position="184"/>
    </location>
</feature>
<evidence type="ECO:0000256" key="1">
    <source>
        <dbReference type="ARBA" id="ARBA00022603"/>
    </source>
</evidence>
<organism evidence="4 5">
    <name type="scientific">[Mycobacterium] burgundiense</name>
    <dbReference type="NCBI Taxonomy" id="3064286"/>
    <lineage>
        <taxon>Bacteria</taxon>
        <taxon>Bacillati</taxon>
        <taxon>Actinomycetota</taxon>
        <taxon>Actinomycetes</taxon>
        <taxon>Mycobacteriales</taxon>
        <taxon>Mycobacteriaceae</taxon>
        <taxon>Mycolicibacterium</taxon>
    </lineage>
</organism>
<keyword evidence="2 4" id="KW-0808">Transferase</keyword>
<dbReference type="EMBL" id="OY726397">
    <property type="protein sequence ID" value="CAJ1510878.1"/>
    <property type="molecule type" value="Genomic_DNA"/>
</dbReference>
<sequence length="274" mass="30674">MALRSPGREPRIRAKLNAKFTQSAQKFIYRYTTRRLDADDAEEVVFLNYGYEEDPPMSVPLAEVDEPNRYAIQLYHSTATQADLRGKRVLEVGCGHGGGAAYLARALQPSSYTGLDVNPVGIEYCRKTHDVAGLDFVQGDAEDLPFGDQSFDAVLNVESSHLYPRFPRFLEEVARVLAPGGHFLYTDARAAHAIAGWEAALAAAPLRLCTQRVINTEVRRGMATTLQQWQNVIDRVTPRPLRRVVRDFAPAQRAYDDLGSDGSSEYRMYSFVKE</sequence>
<proteinExistence type="predicted"/>
<evidence type="ECO:0000256" key="2">
    <source>
        <dbReference type="ARBA" id="ARBA00022679"/>
    </source>
</evidence>
<protein>
    <submittedName>
        <fullName evidence="4">Class I SAM-dependent methyltransferase</fullName>
        <ecNumber evidence="4">2.1.-.-</ecNumber>
    </submittedName>
</protein>
<dbReference type="PANTHER" id="PTHR44068">
    <property type="entry name" value="ZGC:194242"/>
    <property type="match status" value="1"/>
</dbReference>